<evidence type="ECO:0000313" key="1">
    <source>
        <dbReference type="EMBL" id="GAE47628.1"/>
    </source>
</evidence>
<reference evidence="1 2" key="1">
    <citation type="submission" date="2013-12" db="EMBL/GenBank/DDBJ databases">
        <title>NBRP : Genome information of microbial organism related human and environment.</title>
        <authorList>
            <person name="Hattori M."/>
            <person name="Oshima K."/>
            <person name="Inaba H."/>
            <person name="Suda W."/>
            <person name="Sakamoto M."/>
            <person name="Iino T."/>
            <person name="Kitahara M."/>
            <person name="Oshida Y."/>
            <person name="Iida T."/>
            <person name="Kudo T."/>
            <person name="Itoh T."/>
            <person name="Ahmed I."/>
            <person name="Ohkuma M."/>
        </authorList>
    </citation>
    <scope>NUCLEOTIDE SEQUENCE [LARGE SCALE GENOMIC DNA]</scope>
    <source>
        <strain evidence="1 2">JCM 21738</strain>
    </source>
</reference>
<accession>W4RUT2</accession>
<evidence type="ECO:0000313" key="2">
    <source>
        <dbReference type="Proteomes" id="UP000018949"/>
    </source>
</evidence>
<keyword evidence="2" id="KW-1185">Reference proteome</keyword>
<organism evidence="1 2">
    <name type="scientific">Mesobacillus boroniphilus JCM 21738</name>
    <dbReference type="NCBI Taxonomy" id="1294265"/>
    <lineage>
        <taxon>Bacteria</taxon>
        <taxon>Bacillati</taxon>
        <taxon>Bacillota</taxon>
        <taxon>Bacilli</taxon>
        <taxon>Bacillales</taxon>
        <taxon>Bacillaceae</taxon>
        <taxon>Mesobacillus</taxon>
    </lineage>
</organism>
<gene>
    <name evidence="1" type="ORF">JCM21738_4628</name>
</gene>
<dbReference type="EMBL" id="BAUW01000088">
    <property type="protein sequence ID" value="GAE47628.1"/>
    <property type="molecule type" value="Genomic_DNA"/>
</dbReference>
<protein>
    <submittedName>
        <fullName evidence="1">Uncharacterized protein</fullName>
    </submittedName>
</protein>
<dbReference type="InterPro" id="IPR010838">
    <property type="entry name" value="DUF1444"/>
</dbReference>
<dbReference type="AlphaFoldDB" id="W4RUT2"/>
<proteinExistence type="predicted"/>
<dbReference type="Proteomes" id="UP000018949">
    <property type="component" value="Unassembled WGS sequence"/>
</dbReference>
<name>W4RUT2_9BACI</name>
<sequence>MDSRKMRKELENRLQHPDRTFSYDREKDQLRIENKNTGRGITIAYRGLSPNGRIIRKKRLMRLSIMYQKA</sequence>
<comment type="caution">
    <text evidence="1">The sequence shown here is derived from an EMBL/GenBank/DDBJ whole genome shotgun (WGS) entry which is preliminary data.</text>
</comment>
<dbReference type="Pfam" id="PF07285">
    <property type="entry name" value="DUF1444"/>
    <property type="match status" value="1"/>
</dbReference>